<accession>A0A0U3GQH3</accession>
<comment type="cofactor">
    <cofactor evidence="1">
        <name>[4Fe-4S] cluster</name>
        <dbReference type="ChEBI" id="CHEBI:49883"/>
    </cofactor>
</comment>
<dbReference type="Gene3D" id="3.30.200.210">
    <property type="match status" value="1"/>
</dbReference>
<comment type="similarity">
    <text evidence="3">Belongs to the prokaryotic molybdopterin-containing oxidoreductase family.</text>
</comment>
<comment type="subcellular location">
    <subcellularLocation>
        <location evidence="2">Cell envelope</location>
    </subcellularLocation>
</comment>
<evidence type="ECO:0000256" key="2">
    <source>
        <dbReference type="ARBA" id="ARBA00004196"/>
    </source>
</evidence>
<name>A0A0U3GQH3_9CREN</name>
<dbReference type="SUPFAM" id="SSF53706">
    <property type="entry name" value="Formate dehydrogenase/DMSO reductase, domains 1-3"/>
    <property type="match status" value="1"/>
</dbReference>
<dbReference type="PROSITE" id="PS51318">
    <property type="entry name" value="TAT"/>
    <property type="match status" value="1"/>
</dbReference>
<keyword evidence="4" id="KW-0479">Metal-binding</keyword>
<dbReference type="RefSeq" id="WP_011278898.1">
    <property type="nucleotide sequence ID" value="NZ_BHWZ01000006.1"/>
</dbReference>
<dbReference type="Gene3D" id="3.40.228.10">
    <property type="entry name" value="Dimethylsulfoxide Reductase, domain 2"/>
    <property type="match status" value="2"/>
</dbReference>
<gene>
    <name evidence="6" type="ORF">ATY89_07575</name>
    <name evidence="7" type="ORF">ATZ20_10595</name>
</gene>
<keyword evidence="5" id="KW-0560">Oxidoreductase</keyword>
<organism evidence="7 8">
    <name type="scientific">Sulfolobus acidocaldarius</name>
    <dbReference type="NCBI Taxonomy" id="2285"/>
    <lineage>
        <taxon>Archaea</taxon>
        <taxon>Thermoproteota</taxon>
        <taxon>Thermoprotei</taxon>
        <taxon>Sulfolobales</taxon>
        <taxon>Sulfolobaceae</taxon>
        <taxon>Sulfolobus</taxon>
    </lineage>
</organism>
<dbReference type="GO" id="GO:0051539">
    <property type="term" value="F:4 iron, 4 sulfur cluster binding"/>
    <property type="evidence" value="ECO:0007669"/>
    <property type="project" value="UniProtKB-KW"/>
</dbReference>
<keyword evidence="4" id="KW-0004">4Fe-4S</keyword>
<keyword evidence="4" id="KW-0408">Iron</keyword>
<proteinExistence type="inferred from homology"/>
<evidence type="ECO:0000313" key="7">
    <source>
        <dbReference type="EMBL" id="ALU32549.1"/>
    </source>
</evidence>
<dbReference type="InterPro" id="IPR006311">
    <property type="entry name" value="TAT_signal"/>
</dbReference>
<evidence type="ECO:0000256" key="5">
    <source>
        <dbReference type="ARBA" id="ARBA00023002"/>
    </source>
</evidence>
<dbReference type="STRING" id="1435377.SUSAZ_09570"/>
<dbReference type="PaxDb" id="1435377-SUSAZ_09570"/>
<dbReference type="InterPro" id="IPR009010">
    <property type="entry name" value="Asp_de-COase-like_dom_sf"/>
</dbReference>
<keyword evidence="4" id="KW-0411">Iron-sulfur</keyword>
<dbReference type="GeneID" id="14552618"/>
<protein>
    <submittedName>
        <fullName evidence="7">Oxidoreductase</fullName>
    </submittedName>
</protein>
<dbReference type="OMA" id="LMHNVIT"/>
<dbReference type="SUPFAM" id="SSF50692">
    <property type="entry name" value="ADC-like"/>
    <property type="match status" value="1"/>
</dbReference>
<dbReference type="Gene3D" id="3.40.50.740">
    <property type="match status" value="1"/>
</dbReference>
<dbReference type="GO" id="GO:0016491">
    <property type="term" value="F:oxidoreductase activity"/>
    <property type="evidence" value="ECO:0007669"/>
    <property type="project" value="UniProtKB-KW"/>
</dbReference>
<dbReference type="EMBL" id="CP013694">
    <property type="protein sequence ID" value="ALU29810.1"/>
    <property type="molecule type" value="Genomic_DNA"/>
</dbReference>
<evidence type="ECO:0000256" key="3">
    <source>
        <dbReference type="ARBA" id="ARBA00010312"/>
    </source>
</evidence>
<evidence type="ECO:0000313" key="9">
    <source>
        <dbReference type="Proteomes" id="UP000065473"/>
    </source>
</evidence>
<dbReference type="PANTHER" id="PTHR43598:SF5">
    <property type="entry name" value="DMSO REDUCTASE CHAIN A"/>
    <property type="match status" value="1"/>
</dbReference>
<evidence type="ECO:0000256" key="4">
    <source>
        <dbReference type="ARBA" id="ARBA00022485"/>
    </source>
</evidence>
<dbReference type="Proteomes" id="UP000065473">
    <property type="component" value="Chromosome"/>
</dbReference>
<evidence type="ECO:0000313" key="6">
    <source>
        <dbReference type="EMBL" id="ALU29810.1"/>
    </source>
</evidence>
<dbReference type="PANTHER" id="PTHR43598">
    <property type="entry name" value="TUNGSTEN-CONTAINING FORMYLMETHANOFURAN DEHYDROGENASE 2 SUBUNIT B"/>
    <property type="match status" value="1"/>
</dbReference>
<evidence type="ECO:0000256" key="1">
    <source>
        <dbReference type="ARBA" id="ARBA00001966"/>
    </source>
</evidence>
<evidence type="ECO:0000313" key="8">
    <source>
        <dbReference type="Proteomes" id="UP000060043"/>
    </source>
</evidence>
<reference evidence="8 9" key="1">
    <citation type="submission" date="2015-12" db="EMBL/GenBank/DDBJ databases">
        <title>A stable core within a dynamic pangenome in Sulfolobus acidocaldarius.</title>
        <authorList>
            <person name="Anderson R."/>
            <person name="Kouris A."/>
            <person name="Seward C."/>
            <person name="Campbell K."/>
            <person name="Whitaker R."/>
        </authorList>
    </citation>
    <scope>NUCLEOTIDE SEQUENCE [LARGE SCALE GENOMIC DNA]</scope>
    <source>
        <strain evidence="6 9">GG12-C01-09</strain>
        <strain evidence="7 8">NG05B_CO5_07</strain>
    </source>
</reference>
<dbReference type="Proteomes" id="UP000060043">
    <property type="component" value="Chromosome"/>
</dbReference>
<sequence length="1452" mass="159912">MSQLKLSRRDFLKISGFAGLGTAVFLSTPSVVDKIFRPIAETTSYTLNYPSDEIVYTNCFQCLGRCAIQVTRTPEGYPRFVTGTIGWHINDGGVCPRGAADVYYYFVPSRLRYPLLRAGPRGSGKWIAIDYDTAYDILVNGANANSWSKLGLNPGSLGIGNFPGLLKIRETNPHSFVLFTGRDQLIPGITAGFFAGNFGTANSGAHGGFCSMNVYSAGVYVTGAPVWEYAGPDETRAQYFILAGLAGDHFPNWMRRIIARIRENGGKVLTIAPERFGFYSVSDEHLYVNPATDGALFMGWIRVLVDFHFYVYKVSNGKTVLNPITLQQVSPSYSGTGQLLFQTVAPNGQVVTLPQFGEIPDTANFPHIDEEFLRYYTNLSWLVILNPNPQYGDPLDPSDPNASNNTGLHVRMPVKNSLYSTSQKITATTSSGSTVSFTFPASKWLEAVLGSDGNVYSYVDIPWQNGVMPILTLDELPSSMISNIVQVSYRLRNGQMIKVPAIQVTVPASPGSSNTITLTVTTGFELLRAELMNYDPYTSPDQTAQYGAINVSNLTGIPEYTVVRIANELAVVAFQKSIQQPVKWVDYLGRYHESITGRPVSIYFMRGLAAHANGFQSAASAYYLVLMLGAWDNPGADGYKYPYPHYFPGHGVPPHPLANTPSIDPDLASLGVKPPAGGRAGFLKNELIHNDGTVEITKVSVVPAGPYGFPDGPDDLVIYKTGRPLLVDRGYSWELPLTTQRSISAVAYTAYLMNKYFNKAIIPYNIQAMMWYLTAPYWNNAYTLSDLLQKVTETDSNGNYIIPFTTTIDLFMHENDNVVDLVIPDLSFLEVYGFHSTFDRPTSLPNGPSDSLNWPSLPSLYPVLSAGDFLLTLLWLVRGYPNQKSNPNLSISPTNNPHYTTQDPVTGLPLVSPVTIHDPVTGQQIFSQGQPGLISTGIYILKSGTLIAGYGKNFEYILKNEAEAQTPNPQQLKLYASFVPNGSDQSTVISQITSQVPSGSTFSTATTYTIGASNRNGGIEDYFRLPVQFQPLLQNLLQSIINNFAAGKMTLNDINPGVVKVGKGGAVYVLPPSIRYMRNVNMFYFRGWGAYMPGGYGNVGLPYIHRIYLEYLQRFRLAAAGKWTGYNAAYYYYYKLTNNSKFLVPSTLPNDSYGSALRNNILDYFKPFGGYYPPPTWKSDITQDGIDLSQYPLTFFVRRHDRTYHSWSYTTPWLTAIIPYTPMVLSSADPYVQSMGINNGDFVTFQAMNEPKSGGLTTQLTALVFLDEATRPGSAWVVVSSQALPGFRSQTQDSPQVKYSVLNNWANIVYMPPSRGGALDPNVDNAFPILNLDPITGQTAWHDSRIKIVGKANTNKVSVSSSTFIYMGQDFSNQDIISTIVSQIGGQISVSNSPVTPAFAQAVDIPYLRFNANSMQNTEIWSFVSPGSLAQNGYVIGNYKLRYGYASEQVSP</sequence>
<dbReference type="EMBL" id="CP013695">
    <property type="protein sequence ID" value="ALU32549.1"/>
    <property type="molecule type" value="Genomic_DNA"/>
</dbReference>
<dbReference type="OrthoDB" id="23466at2157"/>